<sequence>MSIHRPRAIGDEDVKLVVREHYPISSARQKKGALQIDEIKDLITKAKTGDHLKKVFNPHVTYGASLIDHVFKEKGLQDKCLIGKTFNIEKDLDTLVEAFNMAEDILNDIMGGQTCKGYIIQKVEKSLSTTDAKEVITFKDFCPLLYKQFENEDIQEFESFDKAVDIYFSSLESQKIDMKTLQKEKEALKKLENIKKDHYQRISNLQKSQDEDCYKAQLIEMNLELVDQAILVLANAIVNQASWADIEELITEAQAQGDPVARMIKSLKLDINHFVIALTDPYDQSSSDDEDDDNYDPKKNAPKNSKHKPILVDIDLDLTAYANARKYYDKKRSAAKKEQKTIESSTKAYKSAEKKTKQTLKEVAVTAHIIKSRKTLWFEKFHWFISSENYLIIAGRDVQQNEQLVKRYLRPGDIYVHADLHGATSLIIKNPSKKPVPHKTLNEAGTMAICFSSAWDSKIITSAWWVYHHQVSKTAPTGEYLTTGSFMIRGKKNFLPPSYLILGYGFLFKLDEDSLERHKDERKVKMEEEQIKIEEEEEAEEAEIHVSDNSDDEEAAPEVNGQNIEPPTEEKPTPLETIQEMGDLKIEESSDHDDESDDSASNFPDTVVSLLPTVPSKKPQVMVAPEPVIVHESKQKRGGGKPQEAATNDKNKQPQQQQQQTKRGQKSKQKKMKDKYRNQDEEEREMRMKVLSSAGESKKAKKAKEKEQQAGKSKQHQNRIKNKAPAGICIHTEAEPVEEPKKEEDEDSDQEVLEEKETREDDKLLNSLTGCPVPDDTLMYALPVCAPYSCLLNYKYKVKVMPGTAKRGKAAKRALQMFIQDRATTQREKDLLKSVKDQDIYRNLPGKVKLAAPNLCKVKPRAIGDEDVKLVVREHYPISSARQKRGALQIDEIKDLITKAKTGDHLKKVFNPHVTYGASLIDHVFKEKGLQDKCLIGKTFNIEKDLDTLVEAFNKAEDILNDIMGGQTCKGYIIQKVEKSLSTTDAKEVITFKDFCPLLYKQFENEDIQEFESFDKAVDIYFSSLESQKIDMKTLQKEKEALKKLENIKKDHYQRISNLQKSQDEDCYKAQLIEMNLELVDQAILVLANAIVNQASWADIEELITEAQAQGNPVARMIKSLKLDINHFVIALTDPYDQSSSDDEDDDNYDPKKNAPKNSKHKPILVDIDLDLTAYANARKYYDKKRSAAKKEQKTIESSTKAYKSAEKKTKQTLKEVAVTAHIIKSRKTLWFEKFHWFISSENYLIIAGRDVQQNEQLVKRYLRPGDIYVHADLHGATSLIIKNPSKKPVPHKTLNEAGTMAICFSSAWDSKIITSAWWVYHHQVSKTALQESYGFLFKLDEDSLERHKDERKVKMEEEQIKIEEEEEGEEAEIHVSDNSDDEEAAPEVNGQNIEPPTEEKPTPLETIQEMGDLKIEESSDHDDESDDSAGNFPDTVVSLLPTVPSKKPQVMVAPEPVIVHESKQKRGGGKPQEAATNDKNKQPQQQQQQQTKRGQKSKQKKMKDKYRNQDEEEREMRMKVLSSAGESKKAKKAKEKEQQAGKSKQHQNRIKNKAPAGICIHTEAEPVEEPKKEEDEDSDQEVLEEKETREDDKLLNSLTGCPVPDDTLMYALPVCAPYSCLLNYKYKVKVMPGTAKRGKAAKRALQMFIQDRATTQREKDLLKSVKDQDIYRNLPGKVKLAAPNLCKVK</sequence>
<feature type="compositionally biased region" description="Low complexity" evidence="6">
    <location>
        <begin position="653"/>
        <end position="662"/>
    </location>
</feature>
<feature type="compositionally biased region" description="Basic and acidic residues" evidence="6">
    <location>
        <begin position="1350"/>
        <end position="1363"/>
    </location>
</feature>
<evidence type="ECO:0000259" key="8">
    <source>
        <dbReference type="Pfam" id="PF11923"/>
    </source>
</evidence>
<feature type="domain" description="NFACT RNA-binding" evidence="7">
    <location>
        <begin position="1234"/>
        <end position="1331"/>
    </location>
</feature>
<keyword evidence="10" id="KW-1185">Reference proteome</keyword>
<accession>A0ABY6KUR3</accession>
<comment type="subcellular location">
    <subcellularLocation>
        <location evidence="1">Cytoplasm</location>
    </subcellularLocation>
</comment>
<feature type="coiled-coil region" evidence="5">
    <location>
        <begin position="171"/>
        <end position="208"/>
    </location>
</feature>
<feature type="coiled-coil region" evidence="5">
    <location>
        <begin position="1025"/>
        <end position="1062"/>
    </location>
</feature>
<dbReference type="PANTHER" id="PTHR15239:SF6">
    <property type="entry name" value="RIBOSOME QUALITY CONTROL COMPLEX SUBUNIT NEMF"/>
    <property type="match status" value="1"/>
</dbReference>
<feature type="region of interest" description="Disordered" evidence="6">
    <location>
        <begin position="282"/>
        <end position="306"/>
    </location>
</feature>
<feature type="domain" description="NFACT RNA-binding" evidence="7">
    <location>
        <begin position="380"/>
        <end position="490"/>
    </location>
</feature>
<dbReference type="Proteomes" id="UP001235939">
    <property type="component" value="Chromosome 09"/>
</dbReference>
<evidence type="ECO:0000256" key="1">
    <source>
        <dbReference type="ARBA" id="ARBA00004496"/>
    </source>
</evidence>
<feature type="compositionally biased region" description="Basic and acidic residues" evidence="6">
    <location>
        <begin position="1563"/>
        <end position="1574"/>
    </location>
</feature>
<feature type="region of interest" description="Disordered" evidence="6">
    <location>
        <begin position="587"/>
        <end position="761"/>
    </location>
</feature>
<dbReference type="InterPro" id="IPR051608">
    <property type="entry name" value="RQC_Subunit_NEMF"/>
</dbReference>
<keyword evidence="4 5" id="KW-0175">Coiled coil</keyword>
<evidence type="ECO:0000256" key="2">
    <source>
        <dbReference type="ARBA" id="ARBA00008318"/>
    </source>
</evidence>
<feature type="region of interest" description="Disordered" evidence="6">
    <location>
        <begin position="1187"/>
        <end position="1207"/>
    </location>
</feature>
<feature type="region of interest" description="Disordered" evidence="6">
    <location>
        <begin position="519"/>
        <end position="574"/>
    </location>
</feature>
<organism evidence="9 10">
    <name type="scientific">Cordylochernes scorpioides</name>
    <dbReference type="NCBI Taxonomy" id="51811"/>
    <lineage>
        <taxon>Eukaryota</taxon>
        <taxon>Metazoa</taxon>
        <taxon>Ecdysozoa</taxon>
        <taxon>Arthropoda</taxon>
        <taxon>Chelicerata</taxon>
        <taxon>Arachnida</taxon>
        <taxon>Pseudoscorpiones</taxon>
        <taxon>Cheliferoidea</taxon>
        <taxon>Chernetidae</taxon>
        <taxon>Cordylochernes</taxon>
    </lineage>
</organism>
<feature type="compositionally biased region" description="Low complexity" evidence="6">
    <location>
        <begin position="1483"/>
        <end position="1493"/>
    </location>
</feature>
<dbReference type="Pfam" id="PF11923">
    <property type="entry name" value="NFACT-C"/>
    <property type="match status" value="2"/>
</dbReference>
<evidence type="ECO:0000313" key="9">
    <source>
        <dbReference type="EMBL" id="UYV72413.1"/>
    </source>
</evidence>
<evidence type="ECO:0000313" key="10">
    <source>
        <dbReference type="Proteomes" id="UP001235939"/>
    </source>
</evidence>
<name>A0ABY6KUR3_9ARAC</name>
<dbReference type="InterPro" id="IPR008532">
    <property type="entry name" value="NFACT_RNA-bd"/>
</dbReference>
<dbReference type="PANTHER" id="PTHR15239">
    <property type="entry name" value="NUCLEAR EXPORT MEDIATOR FACTOR NEMF"/>
    <property type="match status" value="1"/>
</dbReference>
<evidence type="ECO:0000256" key="3">
    <source>
        <dbReference type="ARBA" id="ARBA00022490"/>
    </source>
</evidence>
<dbReference type="InterPro" id="IPR021846">
    <property type="entry name" value="NFACT-C"/>
</dbReference>
<keyword evidence="3" id="KW-0963">Cytoplasm</keyword>
<feature type="region of interest" description="Disordered" evidence="6">
    <location>
        <begin position="1350"/>
        <end position="1592"/>
    </location>
</feature>
<feature type="compositionally biased region" description="Basic and acidic residues" evidence="6">
    <location>
        <begin position="1506"/>
        <end position="1519"/>
    </location>
</feature>
<evidence type="ECO:0000259" key="7">
    <source>
        <dbReference type="Pfam" id="PF05670"/>
    </source>
</evidence>
<feature type="compositionally biased region" description="Basic and acidic residues" evidence="6">
    <location>
        <begin position="732"/>
        <end position="743"/>
    </location>
</feature>
<feature type="compositionally biased region" description="Basic residues" evidence="6">
    <location>
        <begin position="1494"/>
        <end position="1505"/>
    </location>
</feature>
<reference evidence="9 10" key="1">
    <citation type="submission" date="2022-01" db="EMBL/GenBank/DDBJ databases">
        <title>A chromosomal length assembly of Cordylochernes scorpioides.</title>
        <authorList>
            <person name="Zeh D."/>
            <person name="Zeh J."/>
        </authorList>
    </citation>
    <scope>NUCLEOTIDE SEQUENCE [LARGE SCALE GENOMIC DNA]</scope>
    <source>
        <strain evidence="9">IN4F17</strain>
        <tissue evidence="9">Whole Body</tissue>
    </source>
</reference>
<feature type="compositionally biased region" description="Basic and acidic residues" evidence="6">
    <location>
        <begin position="519"/>
        <end position="533"/>
    </location>
</feature>
<feature type="region of interest" description="Disordered" evidence="6">
    <location>
        <begin position="333"/>
        <end position="353"/>
    </location>
</feature>
<feature type="compositionally biased region" description="Basic residues" evidence="6">
    <location>
        <begin position="1544"/>
        <end position="1553"/>
    </location>
</feature>
<protein>
    <submittedName>
        <fullName evidence="9">NEMF</fullName>
    </submittedName>
</protein>
<feature type="domain" description="NFACT protein C-terminal" evidence="8">
    <location>
        <begin position="760"/>
        <end position="850"/>
    </location>
</feature>
<feature type="compositionally biased region" description="Basic and acidic residues" evidence="6">
    <location>
        <begin position="675"/>
        <end position="688"/>
    </location>
</feature>
<feature type="domain" description="NFACT protein C-terminal" evidence="8">
    <location>
        <begin position="1591"/>
        <end position="1681"/>
    </location>
</feature>
<evidence type="ECO:0000256" key="6">
    <source>
        <dbReference type="SAM" id="MobiDB-lite"/>
    </source>
</evidence>
<dbReference type="Pfam" id="PF05670">
    <property type="entry name" value="NFACT-R_1"/>
    <property type="match status" value="2"/>
</dbReference>
<feature type="region of interest" description="Disordered" evidence="6">
    <location>
        <begin position="1136"/>
        <end position="1160"/>
    </location>
</feature>
<proteinExistence type="inferred from homology"/>
<feature type="compositionally biased region" description="Basic residues" evidence="6">
    <location>
        <begin position="663"/>
        <end position="674"/>
    </location>
</feature>
<gene>
    <name evidence="9" type="ORF">LAZ67_9003003</name>
</gene>
<evidence type="ECO:0000256" key="4">
    <source>
        <dbReference type="ARBA" id="ARBA00023054"/>
    </source>
</evidence>
<comment type="similarity">
    <text evidence="2">Belongs to the NEMF family.</text>
</comment>
<dbReference type="EMBL" id="CP092871">
    <property type="protein sequence ID" value="UYV72413.1"/>
    <property type="molecule type" value="Genomic_DNA"/>
</dbReference>
<feature type="compositionally biased region" description="Basic residues" evidence="6">
    <location>
        <begin position="713"/>
        <end position="722"/>
    </location>
</feature>
<evidence type="ECO:0000256" key="5">
    <source>
        <dbReference type="SAM" id="Coils"/>
    </source>
</evidence>